<proteinExistence type="predicted"/>
<dbReference type="PANTHER" id="PTHR45798:SF97">
    <property type="entry name" value="ALCOHOL-SENSITIVE RING FINGER PROTEIN 1"/>
    <property type="match status" value="1"/>
</dbReference>
<dbReference type="PaxDb" id="67767-A0A0J7JX72"/>
<keyword evidence="8" id="KW-1185">Reference proteome</keyword>
<evidence type="ECO:0000259" key="6">
    <source>
        <dbReference type="PROSITE" id="PS50089"/>
    </source>
</evidence>
<feature type="domain" description="RING-type" evidence="6">
    <location>
        <begin position="19"/>
        <end position="62"/>
    </location>
</feature>
<feature type="non-terminal residue" evidence="7">
    <location>
        <position position="148"/>
    </location>
</feature>
<comment type="caution">
    <text evidence="7">The sequence shown here is derived from an EMBL/GenBank/DDBJ whole genome shotgun (WGS) entry which is preliminary data.</text>
</comment>
<protein>
    <submittedName>
        <fullName evidence="7">E3 ubiquitin-protein ligase rnf6</fullName>
    </submittedName>
</protein>
<dbReference type="AlphaFoldDB" id="A0A0J7JX72"/>
<organism evidence="7 8">
    <name type="scientific">Lasius niger</name>
    <name type="common">Black garden ant</name>
    <dbReference type="NCBI Taxonomy" id="67767"/>
    <lineage>
        <taxon>Eukaryota</taxon>
        <taxon>Metazoa</taxon>
        <taxon>Ecdysozoa</taxon>
        <taxon>Arthropoda</taxon>
        <taxon>Hexapoda</taxon>
        <taxon>Insecta</taxon>
        <taxon>Pterygota</taxon>
        <taxon>Neoptera</taxon>
        <taxon>Endopterygota</taxon>
        <taxon>Hymenoptera</taxon>
        <taxon>Apocrita</taxon>
        <taxon>Aculeata</taxon>
        <taxon>Formicoidea</taxon>
        <taxon>Formicidae</taxon>
        <taxon>Formicinae</taxon>
        <taxon>Lasius</taxon>
        <taxon>Lasius</taxon>
    </lineage>
</organism>
<dbReference type="PROSITE" id="PS50089">
    <property type="entry name" value="ZF_RING_2"/>
    <property type="match status" value="1"/>
</dbReference>
<reference evidence="7 8" key="1">
    <citation type="submission" date="2015-04" db="EMBL/GenBank/DDBJ databases">
        <title>Lasius niger genome sequencing.</title>
        <authorList>
            <person name="Konorov E.A."/>
            <person name="Nikitin M.A."/>
            <person name="Kirill M.V."/>
            <person name="Chang P."/>
        </authorList>
    </citation>
    <scope>NUCLEOTIDE SEQUENCE [LARGE SCALE GENOMIC DNA]</scope>
    <source>
        <tissue evidence="7">Whole</tissue>
    </source>
</reference>
<sequence>MATEGSNSSSSSGSSSSDCPVCLEAMVSSTPLENKTLGCGHSFHVSCIKDWLAGHCTCPVCRQTDWESVREKISGVEEERSSPRGAAAAAATVVPASDDDGGGDAAHVVARRTYDEATRIVVAIRRAATPDNEELINRVVTLMILEDT</sequence>
<evidence type="ECO:0000313" key="7">
    <source>
        <dbReference type="EMBL" id="KMQ82516.1"/>
    </source>
</evidence>
<dbReference type="OrthoDB" id="7635003at2759"/>
<keyword evidence="3" id="KW-0862">Zinc</keyword>
<dbReference type="Pfam" id="PF13639">
    <property type="entry name" value="zf-RING_2"/>
    <property type="match status" value="1"/>
</dbReference>
<feature type="region of interest" description="Disordered" evidence="5">
    <location>
        <begin position="75"/>
        <end position="102"/>
    </location>
</feature>
<evidence type="ECO:0000256" key="2">
    <source>
        <dbReference type="ARBA" id="ARBA00022771"/>
    </source>
</evidence>
<dbReference type="SMART" id="SM00184">
    <property type="entry name" value="RING"/>
    <property type="match status" value="1"/>
</dbReference>
<gene>
    <name evidence="7" type="ORF">RF55_22676</name>
</gene>
<dbReference type="EMBL" id="LBMM01024796">
    <property type="protein sequence ID" value="KMQ82516.1"/>
    <property type="molecule type" value="Genomic_DNA"/>
</dbReference>
<dbReference type="Gene3D" id="3.30.40.10">
    <property type="entry name" value="Zinc/RING finger domain, C3HC4 (zinc finger)"/>
    <property type="match status" value="1"/>
</dbReference>
<dbReference type="SUPFAM" id="SSF57850">
    <property type="entry name" value="RING/U-box"/>
    <property type="match status" value="1"/>
</dbReference>
<evidence type="ECO:0000313" key="8">
    <source>
        <dbReference type="Proteomes" id="UP000036403"/>
    </source>
</evidence>
<dbReference type="InterPro" id="IPR013083">
    <property type="entry name" value="Znf_RING/FYVE/PHD"/>
</dbReference>
<dbReference type="GO" id="GO:0008270">
    <property type="term" value="F:zinc ion binding"/>
    <property type="evidence" value="ECO:0007669"/>
    <property type="project" value="UniProtKB-KW"/>
</dbReference>
<dbReference type="Proteomes" id="UP000036403">
    <property type="component" value="Unassembled WGS sequence"/>
</dbReference>
<evidence type="ECO:0000256" key="5">
    <source>
        <dbReference type="SAM" id="MobiDB-lite"/>
    </source>
</evidence>
<feature type="compositionally biased region" description="Low complexity" evidence="5">
    <location>
        <begin position="86"/>
        <end position="96"/>
    </location>
</feature>
<dbReference type="InterPro" id="IPR001841">
    <property type="entry name" value="Znf_RING"/>
</dbReference>
<dbReference type="PANTHER" id="PTHR45798">
    <property type="entry name" value="RING-H2 FINGER PROTEIN ATL61-RELATED-RELATED"/>
    <property type="match status" value="1"/>
</dbReference>
<dbReference type="InterPro" id="IPR052788">
    <property type="entry name" value="RING-type_E3_ligase_ATL"/>
</dbReference>
<name>A0A0J7JX72_LASNI</name>
<accession>A0A0J7JX72</accession>
<evidence type="ECO:0000256" key="3">
    <source>
        <dbReference type="ARBA" id="ARBA00022833"/>
    </source>
</evidence>
<evidence type="ECO:0000256" key="4">
    <source>
        <dbReference type="PROSITE-ProRule" id="PRU00175"/>
    </source>
</evidence>
<keyword evidence="2 4" id="KW-0863">Zinc-finger</keyword>
<dbReference type="STRING" id="67767.A0A0J7JX72"/>
<keyword evidence="1" id="KW-0479">Metal-binding</keyword>
<evidence type="ECO:0000256" key="1">
    <source>
        <dbReference type="ARBA" id="ARBA00022723"/>
    </source>
</evidence>